<organism evidence="2">
    <name type="scientific">Culicoides sonorensis</name>
    <name type="common">Biting midge</name>
    <dbReference type="NCBI Taxonomy" id="179676"/>
    <lineage>
        <taxon>Eukaryota</taxon>
        <taxon>Metazoa</taxon>
        <taxon>Ecdysozoa</taxon>
        <taxon>Arthropoda</taxon>
        <taxon>Hexapoda</taxon>
        <taxon>Insecta</taxon>
        <taxon>Pterygota</taxon>
        <taxon>Neoptera</taxon>
        <taxon>Endopterygota</taxon>
        <taxon>Diptera</taxon>
        <taxon>Nematocera</taxon>
        <taxon>Chironomoidea</taxon>
        <taxon>Ceratopogonidae</taxon>
        <taxon>Ceratopogoninae</taxon>
        <taxon>Culicoides</taxon>
        <taxon>Monoculicoides</taxon>
    </lineage>
</organism>
<reference evidence="3" key="2">
    <citation type="submission" date="2018-07" db="EMBL/GenBank/DDBJ databases">
        <authorList>
            <person name="Quirk P.G."/>
            <person name="Krulwich T.A."/>
        </authorList>
    </citation>
    <scope>NUCLEOTIDE SEQUENCE</scope>
</reference>
<protein>
    <submittedName>
        <fullName evidence="2">CSON014074 protein</fullName>
    </submittedName>
</protein>
<feature type="region of interest" description="Disordered" evidence="1">
    <location>
        <begin position="52"/>
        <end position="98"/>
    </location>
</feature>
<feature type="compositionally biased region" description="Polar residues" evidence="1">
    <location>
        <begin position="497"/>
        <end position="509"/>
    </location>
</feature>
<dbReference type="VEuPathDB" id="VectorBase:CSON014074"/>
<evidence type="ECO:0000313" key="3">
    <source>
        <dbReference type="EMBL" id="SSX27002.1"/>
    </source>
</evidence>
<dbReference type="AlphaFoldDB" id="A0A336KPC8"/>
<feature type="region of interest" description="Disordered" evidence="1">
    <location>
        <begin position="492"/>
        <end position="518"/>
    </location>
</feature>
<dbReference type="PANTHER" id="PTHR46026:SF1">
    <property type="entry name" value="RHO-TYPE GUANINE NUCLEOTIDE EXCHANGE FACTOR, ISOFORM F"/>
    <property type="match status" value="1"/>
</dbReference>
<dbReference type="PANTHER" id="PTHR46026">
    <property type="entry name" value="RHO-TYPE GUANINE NUCLEOTIDE EXCHANGE FACTOR, ISOFORM F"/>
    <property type="match status" value="1"/>
</dbReference>
<feature type="region of interest" description="Disordered" evidence="1">
    <location>
        <begin position="182"/>
        <end position="218"/>
    </location>
</feature>
<dbReference type="EMBL" id="UFQS01000757">
    <property type="protein sequence ID" value="SSX06656.1"/>
    <property type="molecule type" value="Genomic_DNA"/>
</dbReference>
<name>A0A336KPC8_CULSO</name>
<dbReference type="EMBL" id="UFQT01000757">
    <property type="protein sequence ID" value="SSX27002.1"/>
    <property type="molecule type" value="Genomic_DNA"/>
</dbReference>
<gene>
    <name evidence="2" type="primary">CSON014074</name>
</gene>
<feature type="compositionally biased region" description="Polar residues" evidence="1">
    <location>
        <begin position="195"/>
        <end position="211"/>
    </location>
</feature>
<accession>A0A336KPC8</accession>
<feature type="compositionally biased region" description="Polar residues" evidence="1">
    <location>
        <begin position="71"/>
        <end position="87"/>
    </location>
</feature>
<feature type="compositionally biased region" description="Polar residues" evidence="1">
    <location>
        <begin position="52"/>
        <end position="64"/>
    </location>
</feature>
<dbReference type="GO" id="GO:0005737">
    <property type="term" value="C:cytoplasm"/>
    <property type="evidence" value="ECO:0007669"/>
    <property type="project" value="TreeGrafter"/>
</dbReference>
<reference evidence="2" key="1">
    <citation type="submission" date="2018-04" db="EMBL/GenBank/DDBJ databases">
        <authorList>
            <person name="Go L.Y."/>
            <person name="Mitchell J.A."/>
        </authorList>
    </citation>
    <scope>NUCLEOTIDE SEQUENCE</scope>
    <source>
        <tissue evidence="2">Whole organism</tissue>
    </source>
</reference>
<dbReference type="GO" id="GO:0005085">
    <property type="term" value="F:guanyl-nucleotide exchange factor activity"/>
    <property type="evidence" value="ECO:0007669"/>
    <property type="project" value="TreeGrafter"/>
</dbReference>
<evidence type="ECO:0000313" key="2">
    <source>
        <dbReference type="EMBL" id="SSX06656.1"/>
    </source>
</evidence>
<proteinExistence type="predicted"/>
<evidence type="ECO:0000256" key="1">
    <source>
        <dbReference type="SAM" id="MobiDB-lite"/>
    </source>
</evidence>
<sequence length="610" mass="67973">MELSSEIHKKDNKVVRKPMKITIVKKKGSGKHSLCSNSVSLSFRSRINNLTQVKNTSTAQNNQTQHKRSHSFNQQTPYSQSQIQSPNKVGPTNGLNILGRDRSKAKANWTITNLHPPPPIMPSFTQSTGSSTAASLISILNKSGGGGAALTYEEDALILRPHIRVTQETQCMQLTQVKNTSTAQTNQTQHKRSHSFNQQTPYSQSQIQSPSKVGPTNGLNILGRDRSKAKANWTITNLHPPPPIMPSFTQSTGSSTAASLISILNKSGGGGAALTYEEDALILRVIESYSAAYQSNSRNTMHAALQPFTPVLPIRGGKLRATKSFSSSNPQLPFTCGSLSAYLSSNNNHTSSNSINSSHIWREATPNNFNMYSASISSLNTSYRSRNSIMDCYNTNTNTSKTFWRTRAASEERPTTIKAFETQNNTSTSAGTPLLGRKVKQVKIKKFATNLQSMNQVHQQIDHPGLYDRKLNRSFEKPEGFVKKDYQVDDYYGAGSGQTNSNNNRNSSPLHLENDDHPPTLKQIWQTVKLMQKDIKQMKVIVAEERALRCNLQELLMTYLEKGSNHKTTGFKSNVTLKINVLVQNKKKYRECRQEKYYKALDRQCIILLN</sequence>